<accession>A0ACC1J4K2</accession>
<reference evidence="1" key="1">
    <citation type="submission" date="2022-07" db="EMBL/GenBank/DDBJ databases">
        <title>Phylogenomic reconstructions and comparative analyses of Kickxellomycotina fungi.</title>
        <authorList>
            <person name="Reynolds N.K."/>
            <person name="Stajich J.E."/>
            <person name="Barry K."/>
            <person name="Grigoriev I.V."/>
            <person name="Crous P."/>
            <person name="Smith M.E."/>
        </authorList>
    </citation>
    <scope>NUCLEOTIDE SEQUENCE</scope>
    <source>
        <strain evidence="1">NRRL 5244</strain>
    </source>
</reference>
<protein>
    <submittedName>
        <fullName evidence="1">Uncharacterized protein</fullName>
    </submittedName>
</protein>
<dbReference type="EMBL" id="JANBPW010003625">
    <property type="protein sequence ID" value="KAJ1937141.1"/>
    <property type="molecule type" value="Genomic_DNA"/>
</dbReference>
<sequence>MFYLFVTALVVLYLYRQFVAFQKMQNTPAVTSEHVTEITSLEQFNQFIEKNPKVAVDFTATWCGPCRMIGPVFHKLAETTDGVAFASVDVDKVSDVAQKYRVRAMPTFVFIKNGAKVDELTGANKGGLESKLRSLAA</sequence>
<proteinExistence type="predicted"/>
<keyword evidence="2" id="KW-1185">Reference proteome</keyword>
<dbReference type="Proteomes" id="UP001150603">
    <property type="component" value="Unassembled WGS sequence"/>
</dbReference>
<name>A0ACC1J4K2_9FUNG</name>
<organism evidence="1 2">
    <name type="scientific">Linderina macrospora</name>
    <dbReference type="NCBI Taxonomy" id="4868"/>
    <lineage>
        <taxon>Eukaryota</taxon>
        <taxon>Fungi</taxon>
        <taxon>Fungi incertae sedis</taxon>
        <taxon>Zoopagomycota</taxon>
        <taxon>Kickxellomycotina</taxon>
        <taxon>Kickxellomycetes</taxon>
        <taxon>Kickxellales</taxon>
        <taxon>Kickxellaceae</taxon>
        <taxon>Linderina</taxon>
    </lineage>
</organism>
<comment type="caution">
    <text evidence="1">The sequence shown here is derived from an EMBL/GenBank/DDBJ whole genome shotgun (WGS) entry which is preliminary data.</text>
</comment>
<evidence type="ECO:0000313" key="2">
    <source>
        <dbReference type="Proteomes" id="UP001150603"/>
    </source>
</evidence>
<evidence type="ECO:0000313" key="1">
    <source>
        <dbReference type="EMBL" id="KAJ1937141.1"/>
    </source>
</evidence>
<gene>
    <name evidence="1" type="ORF">FBU59_004843</name>
</gene>